<dbReference type="SUPFAM" id="SSF53300">
    <property type="entry name" value="vWA-like"/>
    <property type="match status" value="1"/>
</dbReference>
<evidence type="ECO:0000259" key="8">
    <source>
        <dbReference type="PROSITE" id="PS50234"/>
    </source>
</evidence>
<keyword evidence="4" id="KW-0732">Signal</keyword>
<evidence type="ECO:0000256" key="4">
    <source>
        <dbReference type="ARBA" id="ARBA00022729"/>
    </source>
</evidence>
<dbReference type="AlphaFoldDB" id="A0A3P9LKT4"/>
<evidence type="ECO:0000313" key="10">
    <source>
        <dbReference type="Proteomes" id="UP000265180"/>
    </source>
</evidence>
<reference evidence="9" key="3">
    <citation type="submission" date="2025-08" db="UniProtKB">
        <authorList>
            <consortium name="Ensembl"/>
        </authorList>
    </citation>
    <scope>IDENTIFICATION</scope>
    <source>
        <strain evidence="9">HNI</strain>
    </source>
</reference>
<dbReference type="Gene3D" id="3.40.50.410">
    <property type="entry name" value="von Willebrand factor, type A domain"/>
    <property type="match status" value="1"/>
</dbReference>
<keyword evidence="2" id="KW-0964">Secreted</keyword>
<comment type="subcellular location">
    <subcellularLocation>
        <location evidence="1">Secreted</location>
        <location evidence="1">Extracellular space</location>
        <location evidence="1">Extracellular matrix</location>
    </subcellularLocation>
</comment>
<dbReference type="InterPro" id="IPR036465">
    <property type="entry name" value="vWFA_dom_sf"/>
</dbReference>
<evidence type="ECO:0000256" key="1">
    <source>
        <dbReference type="ARBA" id="ARBA00004498"/>
    </source>
</evidence>
<dbReference type="PANTHER" id="PTHR24020">
    <property type="entry name" value="COLLAGEN ALPHA"/>
    <property type="match status" value="1"/>
</dbReference>
<evidence type="ECO:0000256" key="7">
    <source>
        <dbReference type="ARBA" id="ARBA00023119"/>
    </source>
</evidence>
<reference evidence="9 10" key="2">
    <citation type="submission" date="2017-04" db="EMBL/GenBank/DDBJ databases">
        <title>CpG methylation of centromeres and impact of large insertions on vertebrate speciation.</title>
        <authorList>
            <person name="Ichikawa K."/>
            <person name="Yoshimura J."/>
            <person name="Morishita S."/>
        </authorList>
    </citation>
    <scope>NUCLEOTIDE SEQUENCE</scope>
    <source>
        <strain evidence="9 10">HNI</strain>
    </source>
</reference>
<dbReference type="PRINTS" id="PR00453">
    <property type="entry name" value="VWFADOMAIN"/>
</dbReference>
<dbReference type="GO" id="GO:0007155">
    <property type="term" value="P:cell adhesion"/>
    <property type="evidence" value="ECO:0007669"/>
    <property type="project" value="UniProtKB-KW"/>
</dbReference>
<evidence type="ECO:0000256" key="5">
    <source>
        <dbReference type="ARBA" id="ARBA00022737"/>
    </source>
</evidence>
<protein>
    <recommendedName>
        <fullName evidence="8">VWFA domain-containing protein</fullName>
    </recommendedName>
</protein>
<reference key="1">
    <citation type="journal article" date="2007" name="Nature">
        <title>The medaka draft genome and insights into vertebrate genome evolution.</title>
        <authorList>
            <person name="Kasahara M."/>
            <person name="Naruse K."/>
            <person name="Sasaki S."/>
            <person name="Nakatani Y."/>
            <person name="Qu W."/>
            <person name="Ahsan B."/>
            <person name="Yamada T."/>
            <person name="Nagayasu Y."/>
            <person name="Doi K."/>
            <person name="Kasai Y."/>
            <person name="Jindo T."/>
            <person name="Kobayashi D."/>
            <person name="Shimada A."/>
            <person name="Toyoda A."/>
            <person name="Kuroki Y."/>
            <person name="Fujiyama A."/>
            <person name="Sasaki T."/>
            <person name="Shimizu A."/>
            <person name="Asakawa S."/>
            <person name="Shimizu N."/>
            <person name="Hashimoto S."/>
            <person name="Yang J."/>
            <person name="Lee Y."/>
            <person name="Matsushima K."/>
            <person name="Sugano S."/>
            <person name="Sakaizumi M."/>
            <person name="Narita T."/>
            <person name="Ohishi K."/>
            <person name="Haga S."/>
            <person name="Ohta F."/>
            <person name="Nomoto H."/>
            <person name="Nogata K."/>
            <person name="Morishita T."/>
            <person name="Endo T."/>
            <person name="Shin-I T."/>
            <person name="Takeda H."/>
            <person name="Morishita S."/>
            <person name="Kohara Y."/>
        </authorList>
    </citation>
    <scope>NUCLEOTIDE SEQUENCE [LARGE SCALE GENOMIC DNA]</scope>
    <source>
        <strain>Hd-rR</strain>
    </source>
</reference>
<dbReference type="PROSITE" id="PS50234">
    <property type="entry name" value="VWFA"/>
    <property type="match status" value="1"/>
</dbReference>
<dbReference type="Proteomes" id="UP000265180">
    <property type="component" value="Chromosome 21"/>
</dbReference>
<dbReference type="InterPro" id="IPR050525">
    <property type="entry name" value="ECM_Assembly_Org"/>
</dbReference>
<dbReference type="FunFam" id="3.40.50.410:FF:000003">
    <property type="entry name" value="Collagen type VI alpha 3 chain"/>
    <property type="match status" value="1"/>
</dbReference>
<sequence length="214" mass="22846">MFLFCLIFLSPLKAQDLVDLVILIDGSKNVGAENFPYVRDLVLRIIEPLDVGKDAVRVGLVLYHSNPVVHGYLNSYESKSSLQQAVNGLTYKGGPESNLGAALKVVAENLFIEAAGARAEEDVPQLLVVVSAGPSNDDTHVGNLALKRANIITYGLAIGDPAIPDLQEVATDKSLVLTAPDFETVADMSVALSPMMTGMFQRTAIYQNGLTAGM</sequence>
<proteinExistence type="predicted"/>
<evidence type="ECO:0000256" key="2">
    <source>
        <dbReference type="ARBA" id="ARBA00022525"/>
    </source>
</evidence>
<dbReference type="Pfam" id="PF00092">
    <property type="entry name" value="VWA"/>
    <property type="match status" value="1"/>
</dbReference>
<evidence type="ECO:0000313" key="9">
    <source>
        <dbReference type="Ensembl" id="ENSORLP00020021309.1"/>
    </source>
</evidence>
<keyword evidence="5" id="KW-0677">Repeat</keyword>
<accession>A0A3P9LKT4</accession>
<organism evidence="9 10">
    <name type="scientific">Oryzias latipes</name>
    <name type="common">Japanese rice fish</name>
    <name type="synonym">Japanese killifish</name>
    <dbReference type="NCBI Taxonomy" id="8090"/>
    <lineage>
        <taxon>Eukaryota</taxon>
        <taxon>Metazoa</taxon>
        <taxon>Chordata</taxon>
        <taxon>Craniata</taxon>
        <taxon>Vertebrata</taxon>
        <taxon>Euteleostomi</taxon>
        <taxon>Actinopterygii</taxon>
        <taxon>Neopterygii</taxon>
        <taxon>Teleostei</taxon>
        <taxon>Neoteleostei</taxon>
        <taxon>Acanthomorphata</taxon>
        <taxon>Ovalentaria</taxon>
        <taxon>Atherinomorphae</taxon>
        <taxon>Beloniformes</taxon>
        <taxon>Adrianichthyidae</taxon>
        <taxon>Oryziinae</taxon>
        <taxon>Oryzias</taxon>
    </lineage>
</organism>
<evidence type="ECO:0000256" key="3">
    <source>
        <dbReference type="ARBA" id="ARBA00022530"/>
    </source>
</evidence>
<dbReference type="SMART" id="SM00327">
    <property type="entry name" value="VWA"/>
    <property type="match status" value="1"/>
</dbReference>
<dbReference type="PANTHER" id="PTHR24020:SF13">
    <property type="entry name" value="COLLAGEN ALPHA-3(VI) CHAIN"/>
    <property type="match status" value="1"/>
</dbReference>
<dbReference type="InterPro" id="IPR002035">
    <property type="entry name" value="VWF_A"/>
</dbReference>
<dbReference type="GO" id="GO:0005581">
    <property type="term" value="C:collagen trimer"/>
    <property type="evidence" value="ECO:0007669"/>
    <property type="project" value="UniProtKB-KW"/>
</dbReference>
<feature type="domain" description="VWFA" evidence="8">
    <location>
        <begin position="19"/>
        <end position="192"/>
    </location>
</feature>
<keyword evidence="6" id="KW-0130">Cell adhesion</keyword>
<keyword evidence="7" id="KW-0176">Collagen</keyword>
<reference evidence="9" key="4">
    <citation type="submission" date="2025-09" db="UniProtKB">
        <authorList>
            <consortium name="Ensembl"/>
        </authorList>
    </citation>
    <scope>IDENTIFICATION</scope>
    <source>
        <strain evidence="9">HNI</strain>
    </source>
</reference>
<evidence type="ECO:0000256" key="6">
    <source>
        <dbReference type="ARBA" id="ARBA00022889"/>
    </source>
</evidence>
<name>A0A3P9LKT4_ORYLA</name>
<dbReference type="Ensembl" id="ENSORLT00020014913.1">
    <property type="protein sequence ID" value="ENSORLP00020021309.1"/>
    <property type="gene ID" value="ENSORLG00020022362.1"/>
</dbReference>
<keyword evidence="3" id="KW-0272">Extracellular matrix</keyword>